<reference evidence="1" key="1">
    <citation type="submission" date="2023-07" db="EMBL/GenBank/DDBJ databases">
        <authorList>
            <consortium name="AG Swart"/>
            <person name="Singh M."/>
            <person name="Singh A."/>
            <person name="Seah K."/>
            <person name="Emmerich C."/>
        </authorList>
    </citation>
    <scope>NUCLEOTIDE SEQUENCE</scope>
    <source>
        <strain evidence="1">DP1</strain>
    </source>
</reference>
<comment type="caution">
    <text evidence="1">The sequence shown here is derived from an EMBL/GenBank/DDBJ whole genome shotgun (WGS) entry which is preliminary data.</text>
</comment>
<dbReference type="EMBL" id="CAMPGE010012181">
    <property type="protein sequence ID" value="CAI2370961.1"/>
    <property type="molecule type" value="Genomic_DNA"/>
</dbReference>
<proteinExistence type="predicted"/>
<dbReference type="AlphaFoldDB" id="A0AAD1XGD0"/>
<accession>A0AAD1XGD0</accession>
<gene>
    <name evidence="1" type="ORF">ECRASSUSDP1_LOCUS12281</name>
</gene>
<evidence type="ECO:0000313" key="2">
    <source>
        <dbReference type="Proteomes" id="UP001295684"/>
    </source>
</evidence>
<keyword evidence="2" id="KW-1185">Reference proteome</keyword>
<organism evidence="1 2">
    <name type="scientific">Euplotes crassus</name>
    <dbReference type="NCBI Taxonomy" id="5936"/>
    <lineage>
        <taxon>Eukaryota</taxon>
        <taxon>Sar</taxon>
        <taxon>Alveolata</taxon>
        <taxon>Ciliophora</taxon>
        <taxon>Intramacronucleata</taxon>
        <taxon>Spirotrichea</taxon>
        <taxon>Hypotrichia</taxon>
        <taxon>Euplotida</taxon>
        <taxon>Euplotidae</taxon>
        <taxon>Moneuplotes</taxon>
    </lineage>
</organism>
<dbReference type="Proteomes" id="UP001295684">
    <property type="component" value="Unassembled WGS sequence"/>
</dbReference>
<sequence>METLAVEDRSRYVKFEKSVRQELNSMNDEIWRNLYYHTHSQELNKPSTNCVGDTEISASSQTIGFFLENEQDVNLVKIYKPQILLDVDTLNLFDITKSDRKISEFLSQLSQLNRGGVFLASSLGLSGTFSYYFSKIIRIGSRVQRCAGFYEFYITSRQFKRLMSAYKHLCYLSFDRCKLEIPKIPDFSKSMMNAKLQNLLVFGCGESEASGWENDPSEFDNLIEGLATSPDLRLCLVEIFVEDTIKDKSNVEEIIQRSKFAKLNI</sequence>
<evidence type="ECO:0000313" key="1">
    <source>
        <dbReference type="EMBL" id="CAI2370961.1"/>
    </source>
</evidence>
<protein>
    <submittedName>
        <fullName evidence="1">Uncharacterized protein</fullName>
    </submittedName>
</protein>
<name>A0AAD1XGD0_EUPCR</name>